<evidence type="ECO:0000313" key="4">
    <source>
        <dbReference type="Proteomes" id="UP000239156"/>
    </source>
</evidence>
<organism evidence="3 4">
    <name type="scientific">Puccinia striiformis</name>
    <dbReference type="NCBI Taxonomy" id="27350"/>
    <lineage>
        <taxon>Eukaryota</taxon>
        <taxon>Fungi</taxon>
        <taxon>Dikarya</taxon>
        <taxon>Basidiomycota</taxon>
        <taxon>Pucciniomycotina</taxon>
        <taxon>Pucciniomycetes</taxon>
        <taxon>Pucciniales</taxon>
        <taxon>Pucciniaceae</taxon>
        <taxon>Puccinia</taxon>
    </lineage>
</organism>
<feature type="transmembrane region" description="Helical" evidence="2">
    <location>
        <begin position="131"/>
        <end position="149"/>
    </location>
</feature>
<evidence type="ECO:0000313" key="3">
    <source>
        <dbReference type="EMBL" id="POW00413.1"/>
    </source>
</evidence>
<comment type="caution">
    <text evidence="3">The sequence shown here is derived from an EMBL/GenBank/DDBJ whole genome shotgun (WGS) entry which is preliminary data.</text>
</comment>
<keyword evidence="4" id="KW-1185">Reference proteome</keyword>
<reference evidence="3" key="1">
    <citation type="submission" date="2017-12" db="EMBL/GenBank/DDBJ databases">
        <title>Gene loss provides genomic basis for host adaptation in cereal stripe rust fungi.</title>
        <authorList>
            <person name="Xia C."/>
        </authorList>
    </citation>
    <scope>NUCLEOTIDE SEQUENCE [LARGE SCALE GENOMIC DNA]</scope>
    <source>
        <strain evidence="3">93-210</strain>
    </source>
</reference>
<keyword evidence="2" id="KW-1133">Transmembrane helix</keyword>
<feature type="compositionally biased region" description="Polar residues" evidence="1">
    <location>
        <begin position="8"/>
        <end position="18"/>
    </location>
</feature>
<dbReference type="AlphaFoldDB" id="A0A2S4USY0"/>
<dbReference type="PANTHER" id="PTHR32285:SF48">
    <property type="entry name" value="PROTEIN TRICHOME BIREFRINGENCE-LIKE 19"/>
    <property type="match status" value="1"/>
</dbReference>
<dbReference type="Proteomes" id="UP000239156">
    <property type="component" value="Unassembled WGS sequence"/>
</dbReference>
<name>A0A2S4USY0_9BASI</name>
<protein>
    <submittedName>
        <fullName evidence="3">Uncharacterized protein</fullName>
    </submittedName>
</protein>
<sequence>MIGRRYSNKGQGKSNMKTDNTDHRLTSTKCPAKRNVASTRISTPNNPHEPEPAELEDASWGLSPPTPNAYMKEYEEIESLLGSSNQSRLSLHDVNFDNIERGRERGASSAGICPRSAAYWADFKKTRHGRILVLLTKTSALLLFILLVVKEIISLSSSESSNVTKVSTMTPSVEHIEQKTCTSKLWSNGHWEQRNVTSMPLPPPIRSQAQAMKISNFPTHYCASNRLDLVNTGMPQLENDTAQYWDWRYRVSSYKWNSGCEAAGIPVKPHPTPEQLLNSLVNEGGWLMIGDSLSAQWFMSLSCYLAPYVYAVPHFTPDTPWNATQHLYLNNASALVRSMELPVGFDLNTTPLVSILRSGLLLSRTEVKEVIEKNNLIYDDKPMFGPERVYDMHTSEYTADFLDPKLRYSKMIASAGAHYTALLFQDRPFHQIAEIFHYNFERWAEIMTEVLKDPRSNGKKILYRTATAGHDKCNRERGGPWNEEKVLETPVWNWQTIPLFNKIADSVLTALKQPRLELMAIERPAMMRPDAHLLIDCLHFTVGAGIIEAELEDASWSLSPPTPNSYMKEHEENKSLLGSSSQSRLSLHDVNLDNSECGREHTVSNSGICSRSAAYWADFKKTGHGKILVLLTKTSALLLFIFLVVKEIINLSSPEPPNMTKISTMTPSVEHSEQKTCTSKLWSNGHWEQRNATSMPLPPPIRSQAQAMKISNFPTHYCSSNRLPLTNTGMPRLENDTAEYWDWRYRVSSYNWNSGCEAAGIPVKPHPTPEQLLNSLVNEGGWLMIGDSLSAQWFMSLSCYLAPYVYAVPHFTPDTPWNATQHLYLNNASSLVRSMELPVGFDLNTTPLVSILRSGLLLSKTEIQQVIEKNNLINDDKPMFGPEKVFDMHTSEYTADFLNPKLRYSKMIASAGAHYTALLFQDRPFHQIAEIFHYNFERWAEIMTDVLKDPRSKGKKILYRTATAGHDKCNRERGGPWNEEKVLETPVWNWQTIPLFNKIADSVLTALNQPRLELMAIERPAMMRPDAHILIDCLHFTVGAGIIEGWTDFLYNYA</sequence>
<gene>
    <name evidence="3" type="ORF">PSTT_13153</name>
</gene>
<evidence type="ECO:0000256" key="2">
    <source>
        <dbReference type="SAM" id="Phobius"/>
    </source>
</evidence>
<dbReference type="InterPro" id="IPR029962">
    <property type="entry name" value="TBL"/>
</dbReference>
<keyword evidence="2" id="KW-0472">Membrane</keyword>
<feature type="compositionally biased region" description="Polar residues" evidence="1">
    <location>
        <begin position="36"/>
        <end position="46"/>
    </location>
</feature>
<dbReference type="VEuPathDB" id="FungiDB:PSTT_13153"/>
<dbReference type="GO" id="GO:0016413">
    <property type="term" value="F:O-acetyltransferase activity"/>
    <property type="evidence" value="ECO:0007669"/>
    <property type="project" value="InterPro"/>
</dbReference>
<proteinExistence type="predicted"/>
<feature type="region of interest" description="Disordered" evidence="1">
    <location>
        <begin position="1"/>
        <end position="62"/>
    </location>
</feature>
<accession>A0A2S4USY0</accession>
<keyword evidence="2" id="KW-0812">Transmembrane</keyword>
<evidence type="ECO:0000256" key="1">
    <source>
        <dbReference type="SAM" id="MobiDB-lite"/>
    </source>
</evidence>
<dbReference type="PANTHER" id="PTHR32285">
    <property type="entry name" value="PROTEIN TRICHOME BIREFRINGENCE-LIKE 9-RELATED"/>
    <property type="match status" value="1"/>
</dbReference>
<dbReference type="VEuPathDB" id="FungiDB:PSHT_14370"/>
<dbReference type="EMBL" id="PKSL01000179">
    <property type="protein sequence ID" value="POW00413.1"/>
    <property type="molecule type" value="Genomic_DNA"/>
</dbReference>